<feature type="transmembrane region" description="Helical" evidence="10">
    <location>
        <begin position="43"/>
        <end position="66"/>
    </location>
</feature>
<gene>
    <name evidence="12" type="primary">clcA_14</name>
    <name evidence="12" type="ORF">GALL_329990</name>
</gene>
<keyword evidence="3 10" id="KW-0812">Transmembrane</keyword>
<evidence type="ECO:0000256" key="8">
    <source>
        <dbReference type="ARBA" id="ARBA00023214"/>
    </source>
</evidence>
<dbReference type="Gene3D" id="3.10.580.10">
    <property type="entry name" value="CBS-domain"/>
    <property type="match status" value="1"/>
</dbReference>
<feature type="transmembrane region" description="Helical" evidence="10">
    <location>
        <begin position="257"/>
        <end position="281"/>
    </location>
</feature>
<keyword evidence="7" id="KW-0869">Chloride channel</keyword>
<dbReference type="InterPro" id="IPR050368">
    <property type="entry name" value="ClC-type_chloride_channel"/>
</dbReference>
<protein>
    <submittedName>
        <fullName evidence="12">H(+)/Cl(-) exchange transporter ClcA</fullName>
    </submittedName>
</protein>
<dbReference type="PRINTS" id="PR00762">
    <property type="entry name" value="CLCHANNEL"/>
</dbReference>
<comment type="subcellular location">
    <subcellularLocation>
        <location evidence="1">Membrane</location>
        <topology evidence="1">Multi-pass membrane protein</topology>
    </subcellularLocation>
</comment>
<dbReference type="CDD" id="cd00400">
    <property type="entry name" value="Voltage_gated_ClC"/>
    <property type="match status" value="1"/>
</dbReference>
<dbReference type="PROSITE" id="PS51371">
    <property type="entry name" value="CBS"/>
    <property type="match status" value="1"/>
</dbReference>
<feature type="transmembrane region" description="Helical" evidence="10">
    <location>
        <begin position="397"/>
        <end position="419"/>
    </location>
</feature>
<dbReference type="InterPro" id="IPR000644">
    <property type="entry name" value="CBS_dom"/>
</dbReference>
<dbReference type="GO" id="GO:0034707">
    <property type="term" value="C:chloride channel complex"/>
    <property type="evidence" value="ECO:0007669"/>
    <property type="project" value="UniProtKB-KW"/>
</dbReference>
<evidence type="ECO:0000256" key="9">
    <source>
        <dbReference type="ARBA" id="ARBA00023303"/>
    </source>
</evidence>
<dbReference type="SUPFAM" id="SSF81340">
    <property type="entry name" value="Clc chloride channel"/>
    <property type="match status" value="1"/>
</dbReference>
<evidence type="ECO:0000256" key="5">
    <source>
        <dbReference type="ARBA" id="ARBA00023065"/>
    </source>
</evidence>
<keyword evidence="9" id="KW-0407">Ion channel</keyword>
<reference evidence="12" key="1">
    <citation type="submission" date="2016-10" db="EMBL/GenBank/DDBJ databases">
        <title>Sequence of Gallionella enrichment culture.</title>
        <authorList>
            <person name="Poehlein A."/>
            <person name="Muehling M."/>
            <person name="Daniel R."/>
        </authorList>
    </citation>
    <scope>NUCLEOTIDE SEQUENCE</scope>
</reference>
<evidence type="ECO:0000256" key="7">
    <source>
        <dbReference type="ARBA" id="ARBA00023173"/>
    </source>
</evidence>
<dbReference type="CDD" id="cd02205">
    <property type="entry name" value="CBS_pair_SF"/>
    <property type="match status" value="1"/>
</dbReference>
<name>A0A1J5QP55_9ZZZZ</name>
<feature type="transmembrane region" description="Helical" evidence="10">
    <location>
        <begin position="425"/>
        <end position="446"/>
    </location>
</feature>
<feature type="transmembrane region" description="Helical" evidence="10">
    <location>
        <begin position="87"/>
        <end position="106"/>
    </location>
</feature>
<feature type="transmembrane region" description="Helical" evidence="10">
    <location>
        <begin position="363"/>
        <end position="385"/>
    </location>
</feature>
<organism evidence="12">
    <name type="scientific">mine drainage metagenome</name>
    <dbReference type="NCBI Taxonomy" id="410659"/>
    <lineage>
        <taxon>unclassified sequences</taxon>
        <taxon>metagenomes</taxon>
        <taxon>ecological metagenomes</taxon>
    </lineage>
</organism>
<comment type="caution">
    <text evidence="12">The sequence shown here is derived from an EMBL/GenBank/DDBJ whole genome shotgun (WGS) entry which is preliminary data.</text>
</comment>
<dbReference type="InterPro" id="IPR001807">
    <property type="entry name" value="ClC"/>
</dbReference>
<keyword evidence="4 10" id="KW-1133">Transmembrane helix</keyword>
<dbReference type="Pfam" id="PF00654">
    <property type="entry name" value="Voltage_CLC"/>
    <property type="match status" value="1"/>
</dbReference>
<feature type="transmembrane region" description="Helical" evidence="10">
    <location>
        <begin position="184"/>
        <end position="209"/>
    </location>
</feature>
<dbReference type="PANTHER" id="PTHR43427">
    <property type="entry name" value="CHLORIDE CHANNEL PROTEIN CLC-E"/>
    <property type="match status" value="1"/>
</dbReference>
<evidence type="ECO:0000259" key="11">
    <source>
        <dbReference type="PROSITE" id="PS51371"/>
    </source>
</evidence>
<dbReference type="AlphaFoldDB" id="A0A1J5QP55"/>
<evidence type="ECO:0000313" key="12">
    <source>
        <dbReference type="EMBL" id="OIQ85168.1"/>
    </source>
</evidence>
<dbReference type="SUPFAM" id="SSF54631">
    <property type="entry name" value="CBS-domain pair"/>
    <property type="match status" value="1"/>
</dbReference>
<keyword evidence="2" id="KW-0813">Transport</keyword>
<feature type="transmembrane region" description="Helical" evidence="10">
    <location>
        <begin position="322"/>
        <end position="343"/>
    </location>
</feature>
<feature type="transmembrane region" description="Helical" evidence="10">
    <location>
        <begin position="221"/>
        <end position="245"/>
    </location>
</feature>
<evidence type="ECO:0000256" key="6">
    <source>
        <dbReference type="ARBA" id="ARBA00023136"/>
    </source>
</evidence>
<sequence length="609" mass="63011">MPSSAPQPSQTLPLTLSLAPLLQTAHTDSNPGGVNCRTLFIGLLAVGIGVAAALVAQALLALIGLITHLSFQGRIGWTLADPAHNALGAWVIAVPVIGALIIGVMARYGSPAIRGHGIPEAMEQILTNRSRIPLRVLFLKPLSAAISIGTGGPFGAEGPIIATGGALGSVVGQWISITPDERKMLLAAGAAAGMTAVFGTPLAAVMLAIELLLFEFRPASLLPVLAACATAAAVRTLFVGFVPFFPMPALAWPQGPALLACVPLGAVVGLVAVLVTRAVYAVEDAFDHLPIHWMWWPALGAVAVGLLGWWQPRTLGVGYDNITDALSGGLSGGLLGPALWLLGVAKLVSWTLALGSGTSGGTLAPLMTVGACLGAALGHTTAVLFPQLGLSPNLAALVGMAAIFAGASRALFMSVMFALETTWQMPGLLPLLIGCGTAFLVSSLLMRQTLMTEKITRRGVQVPDAYHADPLAQARVGDYASRAPVALQATQQVGEVHAWLDTDAPGSRHLGYPVLGAGGKLLGVLTRKDLFKAGIDSGQAMSSLVRQPAVIVSEDATLAEAMHKLAAHDIGRLPVTAEDGSGRLVGMLTRSDLLAVWREHLLDQHQRGR</sequence>
<keyword evidence="8" id="KW-0868">Chloride</keyword>
<dbReference type="Pfam" id="PF00571">
    <property type="entry name" value="CBS"/>
    <property type="match status" value="2"/>
</dbReference>
<dbReference type="InterPro" id="IPR046342">
    <property type="entry name" value="CBS_dom_sf"/>
</dbReference>
<accession>A0A1J5QP55</accession>
<keyword evidence="6 10" id="KW-0472">Membrane</keyword>
<evidence type="ECO:0000256" key="2">
    <source>
        <dbReference type="ARBA" id="ARBA00022448"/>
    </source>
</evidence>
<dbReference type="PANTHER" id="PTHR43427:SF6">
    <property type="entry name" value="CHLORIDE CHANNEL PROTEIN CLC-E"/>
    <property type="match status" value="1"/>
</dbReference>
<feature type="domain" description="CBS" evidence="11">
    <location>
        <begin position="541"/>
        <end position="604"/>
    </location>
</feature>
<dbReference type="GO" id="GO:0005254">
    <property type="term" value="F:chloride channel activity"/>
    <property type="evidence" value="ECO:0007669"/>
    <property type="project" value="UniProtKB-KW"/>
</dbReference>
<feature type="transmembrane region" description="Helical" evidence="10">
    <location>
        <begin position="293"/>
        <end position="310"/>
    </location>
</feature>
<evidence type="ECO:0000256" key="3">
    <source>
        <dbReference type="ARBA" id="ARBA00022692"/>
    </source>
</evidence>
<proteinExistence type="predicted"/>
<keyword evidence="5" id="KW-0406">Ion transport</keyword>
<dbReference type="EMBL" id="MLJW01000563">
    <property type="protein sequence ID" value="OIQ85168.1"/>
    <property type="molecule type" value="Genomic_DNA"/>
</dbReference>
<evidence type="ECO:0000256" key="1">
    <source>
        <dbReference type="ARBA" id="ARBA00004141"/>
    </source>
</evidence>
<evidence type="ECO:0000256" key="4">
    <source>
        <dbReference type="ARBA" id="ARBA00022989"/>
    </source>
</evidence>
<evidence type="ECO:0000256" key="10">
    <source>
        <dbReference type="SAM" id="Phobius"/>
    </source>
</evidence>
<dbReference type="SMART" id="SM00116">
    <property type="entry name" value="CBS"/>
    <property type="match status" value="2"/>
</dbReference>
<dbReference type="InterPro" id="IPR014743">
    <property type="entry name" value="Cl-channel_core"/>
</dbReference>
<dbReference type="Gene3D" id="1.10.3080.10">
    <property type="entry name" value="Clc chloride channel"/>
    <property type="match status" value="1"/>
</dbReference>